<feature type="region of interest" description="Disordered" evidence="9">
    <location>
        <begin position="407"/>
        <end position="467"/>
    </location>
</feature>
<feature type="domain" description="Protein kinase" evidence="10">
    <location>
        <begin position="8"/>
        <end position="267"/>
    </location>
</feature>
<comment type="caution">
    <text evidence="11">The sequence shown here is derived from an EMBL/GenBank/DDBJ whole genome shotgun (WGS) entry which is preliminary data.</text>
</comment>
<dbReference type="EC" id="2.7.11.1" evidence="1"/>
<dbReference type="PANTHER" id="PTHR43289">
    <property type="entry name" value="MITOGEN-ACTIVATED PROTEIN KINASE KINASE KINASE 20-RELATED"/>
    <property type="match status" value="1"/>
</dbReference>
<keyword evidence="8" id="KW-0175">Coiled coil</keyword>
<dbReference type="Proteomes" id="UP001169760">
    <property type="component" value="Unassembled WGS sequence"/>
</dbReference>
<dbReference type="InterPro" id="IPR008271">
    <property type="entry name" value="Ser/Thr_kinase_AS"/>
</dbReference>
<sequence>MTINLPGYKILRTLGKGGMATVYLAEQEIFEREVALKVMSKSLAEDPSFGQRFMREAKIVSQLVHPNIVTVHDVGVHEGYYYLSMQVIDGLDLKQSRRSLSLRQKITAIRDIAKALDYAGSKGYVHRDIKPENILFHTSDGRAVLTDFGIARAAESDLTMTQTGTAIGTPHYMSPEQAKGLAVDHRADLYSLGVVFYLLLANRLPFDAESAVAIGIKHITQAIPLLPAEYNQLQPLIDKLMAKKVEDRFQSAKELIDALDDLDLPVLEHAERMAADAIALRAEPGDPDAPTRLASAITIEDTIGDTITAPTIQREVGDLKSAAKRQRNTAASTTTEEDYEVVYEDDDETHKGSWLPWVAGTLVLCAVAGGVFYQQKPETARVWIDEGIAYIDQVAAAAEGLMFESNSEAPAVSRPEPVSPLPSGATDLPATSEPVAAPASADSPQQQETPAVVSGEQGDNAPELDHAESPVDVPVAEAPEIVAAKQNLETLKTHFQTEPAVLAQLVEAYGVLLVLQPENRLLQAEFETLQQQEADKIIALVAEDKLEAAQKRLDQYKAIFTDVSQQEILDIEASVERQININGLLAKADSYYQANALTRPAGENALDVYQQVIALDPQNSIAAARLDDVANKLIGYARKHVASEQWSQAATYVDKALAITPDSNSAAQLKKQIVEGRANTAKLEKALAEGKQALANGDYFSPATSNAYMFFQRALNVDASNATAKDGLAQAQKLFTLRVFDLVEAEQFDTARSLVDKAQQDSPGLAVLEQLALSVNERIAELEYAKTPRITQLMVSGQPVGGPPSEQANTIVADRSIHIAFQFENFQSDTAVIQAELTDGTETLQIAQVPVIVTGSEGLSEFSINRAVEGFPNGSYTVFMRLDGKVLSKTLFRVQN</sequence>
<dbReference type="RefSeq" id="WP_303493784.1">
    <property type="nucleotide sequence ID" value="NZ_JAUOPB010000015.1"/>
</dbReference>
<dbReference type="GO" id="GO:0005524">
    <property type="term" value="F:ATP binding"/>
    <property type="evidence" value="ECO:0007669"/>
    <property type="project" value="UniProtKB-UniRule"/>
</dbReference>
<keyword evidence="2" id="KW-0723">Serine/threonine-protein kinase</keyword>
<dbReference type="InterPro" id="IPR000719">
    <property type="entry name" value="Prot_kinase_dom"/>
</dbReference>
<keyword evidence="6 7" id="KW-0067">ATP-binding</keyword>
<dbReference type="PROSITE" id="PS00108">
    <property type="entry name" value="PROTEIN_KINASE_ST"/>
    <property type="match status" value="1"/>
</dbReference>
<evidence type="ECO:0000256" key="2">
    <source>
        <dbReference type="ARBA" id="ARBA00022527"/>
    </source>
</evidence>
<dbReference type="InterPro" id="IPR017441">
    <property type="entry name" value="Protein_kinase_ATP_BS"/>
</dbReference>
<dbReference type="PANTHER" id="PTHR43289:SF6">
    <property type="entry name" value="SERINE_THREONINE-PROTEIN KINASE NEKL-3"/>
    <property type="match status" value="1"/>
</dbReference>
<evidence type="ECO:0000313" key="12">
    <source>
        <dbReference type="Proteomes" id="UP001169760"/>
    </source>
</evidence>
<protein>
    <recommendedName>
        <fullName evidence="1">non-specific serine/threonine protein kinase</fullName>
        <ecNumber evidence="1">2.7.11.1</ecNumber>
    </recommendedName>
</protein>
<organism evidence="11 12">
    <name type="scientific">Saccharophagus degradans</name>
    <dbReference type="NCBI Taxonomy" id="86304"/>
    <lineage>
        <taxon>Bacteria</taxon>
        <taxon>Pseudomonadati</taxon>
        <taxon>Pseudomonadota</taxon>
        <taxon>Gammaproteobacteria</taxon>
        <taxon>Cellvibrionales</taxon>
        <taxon>Cellvibrionaceae</taxon>
        <taxon>Saccharophagus</taxon>
    </lineage>
</organism>
<dbReference type="Gene3D" id="1.10.510.10">
    <property type="entry name" value="Transferase(Phosphotransferase) domain 1"/>
    <property type="match status" value="1"/>
</dbReference>
<dbReference type="PROSITE" id="PS50011">
    <property type="entry name" value="PROTEIN_KINASE_DOM"/>
    <property type="match status" value="1"/>
</dbReference>
<dbReference type="GO" id="GO:0004674">
    <property type="term" value="F:protein serine/threonine kinase activity"/>
    <property type="evidence" value="ECO:0007669"/>
    <property type="project" value="UniProtKB-KW"/>
</dbReference>
<evidence type="ECO:0000256" key="5">
    <source>
        <dbReference type="ARBA" id="ARBA00022777"/>
    </source>
</evidence>
<evidence type="ECO:0000256" key="6">
    <source>
        <dbReference type="ARBA" id="ARBA00022840"/>
    </source>
</evidence>
<keyword evidence="4 7" id="KW-0547">Nucleotide-binding</keyword>
<dbReference type="SUPFAM" id="SSF48452">
    <property type="entry name" value="TPR-like"/>
    <property type="match status" value="1"/>
</dbReference>
<dbReference type="InterPro" id="IPR011990">
    <property type="entry name" value="TPR-like_helical_dom_sf"/>
</dbReference>
<dbReference type="EMBL" id="JAUOPB010000015">
    <property type="protein sequence ID" value="MDO6424503.1"/>
    <property type="molecule type" value="Genomic_DNA"/>
</dbReference>
<evidence type="ECO:0000256" key="7">
    <source>
        <dbReference type="PROSITE-ProRule" id="PRU10141"/>
    </source>
</evidence>
<evidence type="ECO:0000256" key="4">
    <source>
        <dbReference type="ARBA" id="ARBA00022741"/>
    </source>
</evidence>
<evidence type="ECO:0000256" key="9">
    <source>
        <dbReference type="SAM" id="MobiDB-lite"/>
    </source>
</evidence>
<feature type="binding site" evidence="7">
    <location>
        <position position="37"/>
    </location>
    <ligand>
        <name>ATP</name>
        <dbReference type="ChEBI" id="CHEBI:30616"/>
    </ligand>
</feature>
<dbReference type="Gene3D" id="1.25.40.10">
    <property type="entry name" value="Tetratricopeptide repeat domain"/>
    <property type="match status" value="1"/>
</dbReference>
<evidence type="ECO:0000256" key="1">
    <source>
        <dbReference type="ARBA" id="ARBA00012513"/>
    </source>
</evidence>
<feature type="coiled-coil region" evidence="8">
    <location>
        <begin position="539"/>
        <end position="566"/>
    </location>
</feature>
<evidence type="ECO:0000259" key="10">
    <source>
        <dbReference type="PROSITE" id="PS50011"/>
    </source>
</evidence>
<keyword evidence="3" id="KW-0808">Transferase</keyword>
<evidence type="ECO:0000256" key="3">
    <source>
        <dbReference type="ARBA" id="ARBA00022679"/>
    </source>
</evidence>
<dbReference type="SMART" id="SM00220">
    <property type="entry name" value="S_TKc"/>
    <property type="match status" value="1"/>
</dbReference>
<feature type="compositionally biased region" description="Low complexity" evidence="9">
    <location>
        <begin position="432"/>
        <end position="447"/>
    </location>
</feature>
<accession>A0AAW7XA15</accession>
<evidence type="ECO:0000256" key="8">
    <source>
        <dbReference type="SAM" id="Coils"/>
    </source>
</evidence>
<reference evidence="11" key="1">
    <citation type="submission" date="2023-07" db="EMBL/GenBank/DDBJ databases">
        <title>Genome content predicts the carbon catabolic preferences of heterotrophic bacteria.</title>
        <authorList>
            <person name="Gralka M."/>
        </authorList>
    </citation>
    <scope>NUCLEOTIDE SEQUENCE</scope>
    <source>
        <strain evidence="11">I3M17_2</strain>
    </source>
</reference>
<dbReference type="FunFam" id="1.10.510.10:FF:000021">
    <property type="entry name" value="Serine/threonine protein kinase"/>
    <property type="match status" value="1"/>
</dbReference>
<dbReference type="PROSITE" id="PS00107">
    <property type="entry name" value="PROTEIN_KINASE_ATP"/>
    <property type="match status" value="1"/>
</dbReference>
<evidence type="ECO:0000313" key="11">
    <source>
        <dbReference type="EMBL" id="MDO6424503.1"/>
    </source>
</evidence>
<dbReference type="SUPFAM" id="SSF56112">
    <property type="entry name" value="Protein kinase-like (PK-like)"/>
    <property type="match status" value="1"/>
</dbReference>
<dbReference type="AlphaFoldDB" id="A0AAW7XA15"/>
<dbReference type="Pfam" id="PF00069">
    <property type="entry name" value="Pkinase"/>
    <property type="match status" value="1"/>
</dbReference>
<keyword evidence="5 11" id="KW-0418">Kinase</keyword>
<dbReference type="InterPro" id="IPR011009">
    <property type="entry name" value="Kinase-like_dom_sf"/>
</dbReference>
<gene>
    <name evidence="11" type="ORF">Q4521_18595</name>
</gene>
<name>A0AAW7XA15_9GAMM</name>
<proteinExistence type="predicted"/>
<dbReference type="CDD" id="cd14014">
    <property type="entry name" value="STKc_PknB_like"/>
    <property type="match status" value="1"/>
</dbReference>
<dbReference type="Gene3D" id="3.30.200.20">
    <property type="entry name" value="Phosphorylase Kinase, domain 1"/>
    <property type="match status" value="1"/>
</dbReference>